<keyword evidence="2" id="KW-0472">Membrane</keyword>
<gene>
    <name evidence="3" type="ORF">JO380_002474</name>
</gene>
<accession>A0ABU0GL56</accession>
<name>A0ABU0GL56_9CELL</name>
<dbReference type="Proteomes" id="UP001240250">
    <property type="component" value="Unassembled WGS sequence"/>
</dbReference>
<dbReference type="InterPro" id="IPR049790">
    <property type="entry name" value="Rv3655c/TadE"/>
</dbReference>
<keyword evidence="4" id="KW-1185">Reference proteome</keyword>
<sequence>MSAGRRGRGGRPGDAAPAAGRGVRDRGAVTAEFAVGMVAVAAVLVAVLAVGAATVVRLTCLDAARTAARVAALGESDGEVVDAARRVLGARGGDVRVQREGRWVTVAVSAPFITWGTGLRAAASATAWTEP</sequence>
<dbReference type="NCBIfam" id="NF041390">
    <property type="entry name" value="TadE_Rv3655c"/>
    <property type="match status" value="1"/>
</dbReference>
<keyword evidence="2" id="KW-1133">Transmembrane helix</keyword>
<evidence type="ECO:0000313" key="3">
    <source>
        <dbReference type="EMBL" id="MDQ0426093.1"/>
    </source>
</evidence>
<feature type="transmembrane region" description="Helical" evidence="2">
    <location>
        <begin position="33"/>
        <end position="56"/>
    </location>
</feature>
<evidence type="ECO:0000313" key="4">
    <source>
        <dbReference type="Proteomes" id="UP001240250"/>
    </source>
</evidence>
<dbReference type="EMBL" id="JAUSVM010000001">
    <property type="protein sequence ID" value="MDQ0426093.1"/>
    <property type="molecule type" value="Genomic_DNA"/>
</dbReference>
<protein>
    <submittedName>
        <fullName evidence="3">Flp pilus assembly protein TadG</fullName>
    </submittedName>
</protein>
<dbReference type="RefSeq" id="WP_233421249.1">
    <property type="nucleotide sequence ID" value="NZ_JAUSVM010000001.1"/>
</dbReference>
<comment type="caution">
    <text evidence="3">The sequence shown here is derived from an EMBL/GenBank/DDBJ whole genome shotgun (WGS) entry which is preliminary data.</text>
</comment>
<reference evidence="3 4" key="1">
    <citation type="submission" date="2023-07" db="EMBL/GenBank/DDBJ databases">
        <title>Sequencing the genomes of 1000 actinobacteria strains.</title>
        <authorList>
            <person name="Klenk H.-P."/>
        </authorList>
    </citation>
    <scope>NUCLEOTIDE SEQUENCE [LARGE SCALE GENOMIC DNA]</scope>
    <source>
        <strain evidence="3 4">DSM 14785</strain>
    </source>
</reference>
<feature type="region of interest" description="Disordered" evidence="1">
    <location>
        <begin position="1"/>
        <end position="21"/>
    </location>
</feature>
<keyword evidence="2" id="KW-0812">Transmembrane</keyword>
<organism evidence="3 4">
    <name type="scientific">Cellulomonas iranensis</name>
    <dbReference type="NCBI Taxonomy" id="76862"/>
    <lineage>
        <taxon>Bacteria</taxon>
        <taxon>Bacillati</taxon>
        <taxon>Actinomycetota</taxon>
        <taxon>Actinomycetes</taxon>
        <taxon>Micrococcales</taxon>
        <taxon>Cellulomonadaceae</taxon>
        <taxon>Cellulomonas</taxon>
    </lineage>
</organism>
<proteinExistence type="predicted"/>
<evidence type="ECO:0000256" key="1">
    <source>
        <dbReference type="SAM" id="MobiDB-lite"/>
    </source>
</evidence>
<evidence type="ECO:0000256" key="2">
    <source>
        <dbReference type="SAM" id="Phobius"/>
    </source>
</evidence>